<dbReference type="STRING" id="1081108.A0A168CSA7"/>
<dbReference type="OrthoDB" id="10261782at2759"/>
<dbReference type="PANTHER" id="PTHR35204">
    <property type="entry name" value="YALI0A21131P"/>
    <property type="match status" value="1"/>
</dbReference>
<organism evidence="1 2">
    <name type="scientific">Akanthomyces lecanii RCEF 1005</name>
    <dbReference type="NCBI Taxonomy" id="1081108"/>
    <lineage>
        <taxon>Eukaryota</taxon>
        <taxon>Fungi</taxon>
        <taxon>Dikarya</taxon>
        <taxon>Ascomycota</taxon>
        <taxon>Pezizomycotina</taxon>
        <taxon>Sordariomycetes</taxon>
        <taxon>Hypocreomycetidae</taxon>
        <taxon>Hypocreales</taxon>
        <taxon>Cordycipitaceae</taxon>
        <taxon>Akanthomyces</taxon>
        <taxon>Cordyceps confragosa</taxon>
    </lineage>
</organism>
<proteinExistence type="predicted"/>
<dbReference type="InterPro" id="IPR038921">
    <property type="entry name" value="YOR389W-like"/>
</dbReference>
<gene>
    <name evidence="1" type="ORF">LEL_08963</name>
</gene>
<name>A0A168CSA7_CORDF</name>
<dbReference type="EMBL" id="AZHF01000008">
    <property type="protein sequence ID" value="OAA71728.1"/>
    <property type="molecule type" value="Genomic_DNA"/>
</dbReference>
<accession>A0A168CSA7</accession>
<evidence type="ECO:0000313" key="1">
    <source>
        <dbReference type="EMBL" id="OAA71728.1"/>
    </source>
</evidence>
<keyword evidence="2" id="KW-1185">Reference proteome</keyword>
<dbReference type="AlphaFoldDB" id="A0A168CSA7"/>
<dbReference type="Proteomes" id="UP000076881">
    <property type="component" value="Unassembled WGS sequence"/>
</dbReference>
<protein>
    <submittedName>
        <fullName evidence="1">Uncharacterized protein</fullName>
    </submittedName>
</protein>
<dbReference type="PANTHER" id="PTHR35204:SF1">
    <property type="entry name" value="ENTEROTOXIN"/>
    <property type="match status" value="1"/>
</dbReference>
<sequence>MQLSFLQHSKLGNMYLYTKLCALAASATALATADARFAPDKVHAEKNAHAIFNSIHSAGRQWGSSIYHNGFALIPVVVPRGSVFYHGAATKEQPAGPEWLAFEPEAAEAFGSDWISCRGSCKPSSDSSATAQASTLVLAVQRYVHTYRNKRDLKLLLVDGMSAAKTNYGTLDTQDMVLLEGKKLDQDQFEDESRAQELCKVVQPWGYDGLIRAELGFEIINCNFTGTVTQMKVKSTFFGKDKAGDGSMRIYQWARAAGQRYDGLGARLKFDFSSMVSGLFYPINTTNPDPSHPEFKRLAATSMDNLRVIKNRVAEIAKADFQTFLIDWRYIVDTVVERFSDRLAAMADEDVGDMEFINEIEAAATSYVDAMALESGGEDAPDQDAIITQSIKDCMDHYLYPALPFSGRWNQADHMLYHSVITVTSDICTTFIQGWRDLRDASSAHKGGIRYSDDVKQQRTTLHMVKSQVRQLVSRLGWAPWRKTRPCPVDETMFVAMWPYGDKTDHFNPGCRKRSQLVVDRNDYWNLSYVDASGEMPTFSSESEEL</sequence>
<comment type="caution">
    <text evidence="1">The sequence shown here is derived from an EMBL/GenBank/DDBJ whole genome shotgun (WGS) entry which is preliminary data.</text>
</comment>
<reference evidence="1 2" key="1">
    <citation type="journal article" date="2016" name="Genome Biol. Evol.">
        <title>Divergent and convergent evolution of fungal pathogenicity.</title>
        <authorList>
            <person name="Shang Y."/>
            <person name="Xiao G."/>
            <person name="Zheng P."/>
            <person name="Cen K."/>
            <person name="Zhan S."/>
            <person name="Wang C."/>
        </authorList>
    </citation>
    <scope>NUCLEOTIDE SEQUENCE [LARGE SCALE GENOMIC DNA]</scope>
    <source>
        <strain evidence="1 2">RCEF 1005</strain>
    </source>
</reference>
<evidence type="ECO:0000313" key="2">
    <source>
        <dbReference type="Proteomes" id="UP000076881"/>
    </source>
</evidence>